<dbReference type="GO" id="GO:0016226">
    <property type="term" value="P:iron-sulfur cluster assembly"/>
    <property type="evidence" value="ECO:0007669"/>
    <property type="project" value="TreeGrafter"/>
</dbReference>
<name>A0A8S1RCW2_9CILI</name>
<feature type="repeat" description="WD" evidence="1">
    <location>
        <begin position="211"/>
        <end position="242"/>
    </location>
</feature>
<protein>
    <recommendedName>
        <fullName evidence="5">WD40-repeat-containing domain</fullName>
    </recommendedName>
</protein>
<keyword evidence="1" id="KW-0853">WD repeat</keyword>
<dbReference type="Proteomes" id="UP000692954">
    <property type="component" value="Unassembled WGS sequence"/>
</dbReference>
<organism evidence="3 4">
    <name type="scientific">Paramecium sonneborni</name>
    <dbReference type="NCBI Taxonomy" id="65129"/>
    <lineage>
        <taxon>Eukaryota</taxon>
        <taxon>Sar</taxon>
        <taxon>Alveolata</taxon>
        <taxon>Ciliophora</taxon>
        <taxon>Intramacronucleata</taxon>
        <taxon>Oligohymenophorea</taxon>
        <taxon>Peniculida</taxon>
        <taxon>Parameciidae</taxon>
        <taxon>Paramecium</taxon>
    </lineage>
</organism>
<dbReference type="OrthoDB" id="308394at2759"/>
<dbReference type="PROSITE" id="PS50294">
    <property type="entry name" value="WD_REPEATS_REGION"/>
    <property type="match status" value="1"/>
</dbReference>
<dbReference type="SMART" id="SM00320">
    <property type="entry name" value="WD40"/>
    <property type="match status" value="4"/>
</dbReference>
<dbReference type="PANTHER" id="PTHR19920">
    <property type="entry name" value="WD40 PROTEIN CIAO1"/>
    <property type="match status" value="1"/>
</dbReference>
<evidence type="ECO:0000313" key="4">
    <source>
        <dbReference type="Proteomes" id="UP000692954"/>
    </source>
</evidence>
<dbReference type="EMBL" id="CAJJDN010000156">
    <property type="protein sequence ID" value="CAD8125164.1"/>
    <property type="molecule type" value="Genomic_DNA"/>
</dbReference>
<reference evidence="3" key="1">
    <citation type="submission" date="2021-01" db="EMBL/GenBank/DDBJ databases">
        <authorList>
            <consortium name="Genoscope - CEA"/>
            <person name="William W."/>
        </authorList>
    </citation>
    <scope>NUCLEOTIDE SEQUENCE</scope>
</reference>
<accession>A0A8S1RCW2</accession>
<dbReference type="PANTHER" id="PTHR19920:SF0">
    <property type="entry name" value="CYTOSOLIC IRON-SULFUR PROTEIN ASSEMBLY PROTEIN CIAO1-RELATED"/>
    <property type="match status" value="1"/>
</dbReference>
<keyword evidence="4" id="KW-1185">Reference proteome</keyword>
<dbReference type="AlphaFoldDB" id="A0A8S1RCW2"/>
<evidence type="ECO:0000256" key="2">
    <source>
        <dbReference type="SAM" id="MobiDB-lite"/>
    </source>
</evidence>
<feature type="region of interest" description="Disordered" evidence="2">
    <location>
        <begin position="75"/>
        <end position="104"/>
    </location>
</feature>
<evidence type="ECO:0000313" key="3">
    <source>
        <dbReference type="EMBL" id="CAD8125164.1"/>
    </source>
</evidence>
<sequence>MQEIQKLLDSSFDQINNFIDQELNIDDTPISKMSNTQSEFKLPKVDQLNIIGQAEFISKIIKEVKPLIKSKMKDEVQIKNQSQHQQQSLINQQQSQQQFKQQNQIESPSQFNLKPFTYQIIQQNSIKQDKQCYAVAFNKNSSIVATGCDNQIKIYEFKQGILKLNQILNQHKTDVHILKFMKQSNQLISGDQGSILIWSYNNNSWICSQTIQAHNNWIRCLIMNNNEDLFISSSDDYLIKFWVKQNDGWISQQTITDHSNSVYQLSLNEQQNQIISCGRDSQILIIEQIELNKNWIVKQKIKVDCYGYRLCFINDNLFTFQPYQGNLMYVYEMNRVSKQFTKLKDITLNQSNSDDYGGLFPQQFIKQKQLLVNKHYQNINLIRFTQNVKFKVEQSIQFDTYSIYGQLSDDAEYLITWDKQSKEIQIRRFTEK</sequence>
<evidence type="ECO:0000256" key="1">
    <source>
        <dbReference type="PROSITE-ProRule" id="PRU00221"/>
    </source>
</evidence>
<evidence type="ECO:0008006" key="5">
    <source>
        <dbReference type="Google" id="ProtNLM"/>
    </source>
</evidence>
<dbReference type="InterPro" id="IPR001680">
    <property type="entry name" value="WD40_rpt"/>
</dbReference>
<feature type="compositionally biased region" description="Low complexity" evidence="2">
    <location>
        <begin position="78"/>
        <end position="104"/>
    </location>
</feature>
<comment type="caution">
    <text evidence="3">The sequence shown here is derived from an EMBL/GenBank/DDBJ whole genome shotgun (WGS) entry which is preliminary data.</text>
</comment>
<dbReference type="Pfam" id="PF00400">
    <property type="entry name" value="WD40"/>
    <property type="match status" value="4"/>
</dbReference>
<dbReference type="GO" id="GO:0097361">
    <property type="term" value="C:cytosolic [4Fe-4S] assembly targeting complex"/>
    <property type="evidence" value="ECO:0007669"/>
    <property type="project" value="TreeGrafter"/>
</dbReference>
<dbReference type="PROSITE" id="PS50082">
    <property type="entry name" value="WD_REPEATS_2"/>
    <property type="match status" value="1"/>
</dbReference>
<gene>
    <name evidence="3" type="ORF">PSON_ATCC_30995.1.T1560128</name>
</gene>
<proteinExistence type="predicted"/>